<organism evidence="2 3">
    <name type="scientific">Gracilimonas mengyeensis</name>
    <dbReference type="NCBI Taxonomy" id="1302730"/>
    <lineage>
        <taxon>Bacteria</taxon>
        <taxon>Pseudomonadati</taxon>
        <taxon>Balneolota</taxon>
        <taxon>Balneolia</taxon>
        <taxon>Balneolales</taxon>
        <taxon>Balneolaceae</taxon>
        <taxon>Gracilimonas</taxon>
    </lineage>
</organism>
<dbReference type="EMBL" id="FXTP01000001">
    <property type="protein sequence ID" value="SMO31974.1"/>
    <property type="molecule type" value="Genomic_DNA"/>
</dbReference>
<evidence type="ECO:0000313" key="2">
    <source>
        <dbReference type="EMBL" id="SMO31974.1"/>
    </source>
</evidence>
<dbReference type="Proteomes" id="UP000317557">
    <property type="component" value="Unassembled WGS sequence"/>
</dbReference>
<reference evidence="2 3" key="1">
    <citation type="submission" date="2017-05" db="EMBL/GenBank/DDBJ databases">
        <authorList>
            <person name="Varghese N."/>
            <person name="Submissions S."/>
        </authorList>
    </citation>
    <scope>NUCLEOTIDE SEQUENCE [LARGE SCALE GENOMIC DNA]</scope>
    <source>
        <strain evidence="2 3">DSM 21985</strain>
    </source>
</reference>
<name>A0A521AAY6_9BACT</name>
<evidence type="ECO:0000256" key="1">
    <source>
        <dbReference type="SAM" id="MobiDB-lite"/>
    </source>
</evidence>
<keyword evidence="3" id="KW-1185">Reference proteome</keyword>
<accession>A0A521AAY6</accession>
<proteinExistence type="predicted"/>
<dbReference type="AlphaFoldDB" id="A0A521AAY6"/>
<gene>
    <name evidence="2" type="ORF">SAMN06265219_10115</name>
</gene>
<protein>
    <submittedName>
        <fullName evidence="2">Uncharacterized protein</fullName>
    </submittedName>
</protein>
<feature type="region of interest" description="Disordered" evidence="1">
    <location>
        <begin position="1"/>
        <end position="37"/>
    </location>
</feature>
<evidence type="ECO:0000313" key="3">
    <source>
        <dbReference type="Proteomes" id="UP000317557"/>
    </source>
</evidence>
<sequence>MASSKAFYSKDEGQQLFSNSTEKSKSANIFIKGKAHH</sequence>